<sequence length="247" mass="28128">MSDELGNYKIQLEQVEVALAAEPNNKDLLKLKEDLQELIRLQQEVDESTGKQPEPSSRKAPRFDEPNHKWKVAPRFDEPNHKWKVGDRCMAKNKNGNKQVATIDGISQDKVAITFNNGTKDVVRISDLHVAPVVERKTYVFESNSSNKGDAKKDWKNEKERRKIRAQKKEQRRKQIEEEQEKEKKSWKSFNQKAINKNFKGIKKISVTASSADGPRGGIQKPSAANISSRSANSFGYTSRGNMDSLF</sequence>
<accession>A0AC34RD73</accession>
<dbReference type="Proteomes" id="UP000887576">
    <property type="component" value="Unplaced"/>
</dbReference>
<organism evidence="1 2">
    <name type="scientific">Panagrolaimus sp. JU765</name>
    <dbReference type="NCBI Taxonomy" id="591449"/>
    <lineage>
        <taxon>Eukaryota</taxon>
        <taxon>Metazoa</taxon>
        <taxon>Ecdysozoa</taxon>
        <taxon>Nematoda</taxon>
        <taxon>Chromadorea</taxon>
        <taxon>Rhabditida</taxon>
        <taxon>Tylenchina</taxon>
        <taxon>Panagrolaimomorpha</taxon>
        <taxon>Panagrolaimoidea</taxon>
        <taxon>Panagrolaimidae</taxon>
        <taxon>Panagrolaimus</taxon>
    </lineage>
</organism>
<protein>
    <submittedName>
        <fullName evidence="2">Tudor domain-containing protein</fullName>
    </submittedName>
</protein>
<proteinExistence type="predicted"/>
<evidence type="ECO:0000313" key="1">
    <source>
        <dbReference type="Proteomes" id="UP000887576"/>
    </source>
</evidence>
<name>A0AC34RD73_9BILA</name>
<dbReference type="WBParaSite" id="JU765_v2.g5614.t2">
    <property type="protein sequence ID" value="JU765_v2.g5614.t2"/>
    <property type="gene ID" value="JU765_v2.g5614"/>
</dbReference>
<evidence type="ECO:0000313" key="2">
    <source>
        <dbReference type="WBParaSite" id="JU765_v2.g5614.t2"/>
    </source>
</evidence>
<reference evidence="2" key="1">
    <citation type="submission" date="2022-11" db="UniProtKB">
        <authorList>
            <consortium name="WormBaseParasite"/>
        </authorList>
    </citation>
    <scope>IDENTIFICATION</scope>
</reference>